<feature type="compositionally biased region" description="Gly residues" evidence="1">
    <location>
        <begin position="65"/>
        <end position="77"/>
    </location>
</feature>
<dbReference type="AlphaFoldDB" id="A0ABD3MAG0"/>
<reference evidence="2 3" key="1">
    <citation type="submission" date="2024-10" db="EMBL/GenBank/DDBJ databases">
        <title>Updated reference genomes for cyclostephanoid diatoms.</title>
        <authorList>
            <person name="Roberts W.R."/>
            <person name="Alverson A.J."/>
        </authorList>
    </citation>
    <scope>NUCLEOTIDE SEQUENCE [LARGE SCALE GENOMIC DNA]</scope>
    <source>
        <strain evidence="2 3">AJA232-27</strain>
    </source>
</reference>
<dbReference type="EMBL" id="JALLBG020000160">
    <property type="protein sequence ID" value="KAL3761090.1"/>
    <property type="molecule type" value="Genomic_DNA"/>
</dbReference>
<comment type="caution">
    <text evidence="2">The sequence shown here is derived from an EMBL/GenBank/DDBJ whole genome shotgun (WGS) entry which is preliminary data.</text>
</comment>
<feature type="compositionally biased region" description="Pro residues" evidence="1">
    <location>
        <begin position="132"/>
        <end position="156"/>
    </location>
</feature>
<feature type="compositionally biased region" description="Polar residues" evidence="1">
    <location>
        <begin position="413"/>
        <end position="423"/>
    </location>
</feature>
<sequence length="904" mass="97965">MSSPASHHRHHHSRPAKVHSPSTSSGVDKRRKLMNHPTIYGGGGNHFPPPNGAAYPHHQGYYISEGGGNPDEGSGAGGPPPLPLPPSHGYGYAPPIHQHPGSAAAAGHHHPPPAHDPYYINRMGSAAGGGIVPPPGEGYYLGPPPPPPHGAPPPSIHQPRGYSNNNNTPLRLSPHQYNNGGDNEGDYENSSASKSPPKVLLHPIPGTSPGATNNGDDNNGSETTPTSVMANDDTLDTRSPEGSRNLNPLEERVEGITDSHSDEQRQHQQQQAITRSSSGAPITSSSPGKGGGQAPNVVHNSTVTPSSMVRMPPYHHGMHPPPLPPPGMVPYHGPPSHQGMHHHHPHNRHHLHPYMPPTIVPQSSHHHHVGAFPSHTHQPHSHPAAHHPGVPQFLPQFHMSPQHHRNALPRGSGDSNMTQQPPGQMSPEGRMMMSMPPPHLPAMLGGPLPPSSSSTTTRVVNSNGETIWTCEYCDLKFNTWEDCAAHEEADCPAAASHHHNRHHHHQPRPHLQGYGPPPLGQYPMHAMHNGMMHPSGHDNVLSGNRHIQPYSDVGRNAHNRSLKGRKMALSAFPNNGHLFVDHNAEYAVNTDRVTYLFSTSSDVDSLSDRQCYVRTHFVEIFVATAADVGARHSRGAQMLNLGQIGLRCAYCVKLRQRDRAERAICYPSSISRIYQTVADMQRFHFESCVAIPPKVLHAYRSLKTTRPRGVGSPQSYWDQSARNIGLVDSKFGIQVADGDVKFDMQRKSVVTGMLAIMDEPNDASRDALIMRDMLARQEDGSEEEGKQYEVSSFQPHQDPQAMQVHETTIQAAVVSSPGSDTGSKAEDEDGNFGVAPSTPKTAKDVEAEEDANILLMLKKTPESPPRVDSLEVSNSIGSVEYATLGRDDCTNPTDAVNDDGFVAV</sequence>
<feature type="region of interest" description="Disordered" evidence="1">
    <location>
        <begin position="815"/>
        <end position="844"/>
    </location>
</feature>
<accession>A0ABD3MAG0</accession>
<feature type="region of interest" description="Disordered" evidence="1">
    <location>
        <begin position="1"/>
        <end position="298"/>
    </location>
</feature>
<feature type="region of interest" description="Disordered" evidence="1">
    <location>
        <begin position="362"/>
        <end position="386"/>
    </location>
</feature>
<feature type="compositionally biased region" description="Basic residues" evidence="1">
    <location>
        <begin position="496"/>
        <end position="508"/>
    </location>
</feature>
<evidence type="ECO:0000313" key="2">
    <source>
        <dbReference type="EMBL" id="KAL3761090.1"/>
    </source>
</evidence>
<organism evidence="2 3">
    <name type="scientific">Discostella pseudostelligera</name>
    <dbReference type="NCBI Taxonomy" id="259834"/>
    <lineage>
        <taxon>Eukaryota</taxon>
        <taxon>Sar</taxon>
        <taxon>Stramenopiles</taxon>
        <taxon>Ochrophyta</taxon>
        <taxon>Bacillariophyta</taxon>
        <taxon>Coscinodiscophyceae</taxon>
        <taxon>Thalassiosirophycidae</taxon>
        <taxon>Stephanodiscales</taxon>
        <taxon>Stephanodiscaceae</taxon>
        <taxon>Discostella</taxon>
    </lineage>
</organism>
<gene>
    <name evidence="2" type="ORF">ACHAWU_006496</name>
</gene>
<dbReference type="Proteomes" id="UP001530293">
    <property type="component" value="Unassembled WGS sequence"/>
</dbReference>
<feature type="compositionally biased region" description="Polar residues" evidence="1">
    <location>
        <begin position="161"/>
        <end position="170"/>
    </location>
</feature>
<name>A0ABD3MAG0_9STRA</name>
<feature type="compositionally biased region" description="Polar residues" evidence="1">
    <location>
        <begin position="209"/>
        <end position="229"/>
    </location>
</feature>
<feature type="compositionally biased region" description="Low complexity" evidence="1">
    <location>
        <begin position="267"/>
        <end position="287"/>
    </location>
</feature>
<feature type="compositionally biased region" description="Basic residues" evidence="1">
    <location>
        <begin position="1"/>
        <end position="17"/>
    </location>
</feature>
<evidence type="ECO:0008006" key="4">
    <source>
        <dbReference type="Google" id="ProtNLM"/>
    </source>
</evidence>
<evidence type="ECO:0000256" key="1">
    <source>
        <dbReference type="SAM" id="MobiDB-lite"/>
    </source>
</evidence>
<feature type="region of interest" description="Disordered" evidence="1">
    <location>
        <begin position="495"/>
        <end position="516"/>
    </location>
</feature>
<feature type="region of interest" description="Disordered" evidence="1">
    <location>
        <begin position="402"/>
        <end position="428"/>
    </location>
</feature>
<proteinExistence type="predicted"/>
<feature type="compositionally biased region" description="Basic and acidic residues" evidence="1">
    <location>
        <begin position="249"/>
        <end position="266"/>
    </location>
</feature>
<evidence type="ECO:0000313" key="3">
    <source>
        <dbReference type="Proteomes" id="UP001530293"/>
    </source>
</evidence>
<keyword evidence="3" id="KW-1185">Reference proteome</keyword>
<protein>
    <recommendedName>
        <fullName evidence="4">C2H2-type domain-containing protein</fullName>
    </recommendedName>
</protein>